<dbReference type="AlphaFoldDB" id="A0A0B0HC78"/>
<evidence type="ECO:0000256" key="2">
    <source>
        <dbReference type="ARBA" id="ARBA00022516"/>
    </source>
</evidence>
<keyword evidence="2" id="KW-0444">Lipid biosynthesis</keyword>
<accession>A0A0B0HC78</accession>
<comment type="caution">
    <text evidence="7">The sequence shown here is derived from an EMBL/GenBank/DDBJ whole genome shotgun (WGS) entry which is preliminary data.</text>
</comment>
<dbReference type="SMART" id="SM00563">
    <property type="entry name" value="PlsC"/>
    <property type="match status" value="1"/>
</dbReference>
<protein>
    <submittedName>
        <fullName evidence="7">1-acyl-G3P-acyltransferase PlsC</fullName>
        <ecNumber evidence="7">2.3.1.51</ecNumber>
    </submittedName>
</protein>
<evidence type="ECO:0000256" key="5">
    <source>
        <dbReference type="ARBA" id="ARBA00023315"/>
    </source>
</evidence>
<feature type="domain" description="Phospholipid/glycerol acyltransferase" evidence="6">
    <location>
        <begin position="74"/>
        <end position="186"/>
    </location>
</feature>
<evidence type="ECO:0000256" key="1">
    <source>
        <dbReference type="ARBA" id="ARBA00005189"/>
    </source>
</evidence>
<dbReference type="Proteomes" id="UP000030856">
    <property type="component" value="Unassembled WGS sequence"/>
</dbReference>
<dbReference type="PANTHER" id="PTHR10434">
    <property type="entry name" value="1-ACYL-SN-GLYCEROL-3-PHOSPHATE ACYLTRANSFERASE"/>
    <property type="match status" value="1"/>
</dbReference>
<evidence type="ECO:0000256" key="4">
    <source>
        <dbReference type="ARBA" id="ARBA00023098"/>
    </source>
</evidence>
<dbReference type="GO" id="GO:0003841">
    <property type="term" value="F:1-acylglycerol-3-phosphate O-acyltransferase activity"/>
    <property type="evidence" value="ECO:0007669"/>
    <property type="project" value="UniProtKB-EC"/>
</dbReference>
<dbReference type="STRING" id="2340.JV46_23260"/>
<dbReference type="GO" id="GO:0006654">
    <property type="term" value="P:phosphatidic acid biosynthetic process"/>
    <property type="evidence" value="ECO:0007669"/>
    <property type="project" value="TreeGrafter"/>
</dbReference>
<dbReference type="SUPFAM" id="SSF69593">
    <property type="entry name" value="Glycerol-3-phosphate (1)-acyltransferase"/>
    <property type="match status" value="1"/>
</dbReference>
<comment type="pathway">
    <text evidence="1">Lipid metabolism.</text>
</comment>
<keyword evidence="3 7" id="KW-0808">Transferase</keyword>
<dbReference type="PANTHER" id="PTHR10434:SF64">
    <property type="entry name" value="1-ACYL-SN-GLYCEROL-3-PHOSPHATE ACYLTRANSFERASE-RELATED"/>
    <property type="match status" value="1"/>
</dbReference>
<evidence type="ECO:0000313" key="7">
    <source>
        <dbReference type="EMBL" id="KHF26665.1"/>
    </source>
</evidence>
<keyword evidence="8" id="KW-1185">Reference proteome</keyword>
<dbReference type="Pfam" id="PF01553">
    <property type="entry name" value="Acyltransferase"/>
    <property type="match status" value="1"/>
</dbReference>
<sequence length="252" mass="28083">MRNMGTSPVAIWRGLRLSEHILTGMVLTVLLNREETQRRAGRQFPTVIQWWHRRLCKILGIELEITGDMTDGQALLVANHVSWIDIPIIGAVTNTTFLSKSEVRKWPLIGWLAGSAGTLFISRGNGATSELAVKMSQTISGKERPVLVFPEGTTTDGTEVKRFFPRLFSVATDAGIPVQPIAIRYTCEGHLDTRAAYIDDDSFPVHLAQTLKRKPSHKVQITFCEPIQPDGQSRKELAEITRERIVEALEAA</sequence>
<name>A0A0B0HC78_SOVGS</name>
<evidence type="ECO:0000256" key="3">
    <source>
        <dbReference type="ARBA" id="ARBA00022679"/>
    </source>
</evidence>
<dbReference type="CDD" id="cd07989">
    <property type="entry name" value="LPLAT_AGPAT-like"/>
    <property type="match status" value="1"/>
</dbReference>
<evidence type="ECO:0000259" key="6">
    <source>
        <dbReference type="SMART" id="SM00563"/>
    </source>
</evidence>
<dbReference type="EMBL" id="JRAA01000001">
    <property type="protein sequence ID" value="KHF26665.1"/>
    <property type="molecule type" value="Genomic_DNA"/>
</dbReference>
<reference evidence="7 8" key="1">
    <citation type="journal article" date="2014" name="BMC Genomics">
        <title>The genome of the intracellular bacterium of the coastal bivalve, Solemya velum: a blueprint for thriving in and out of symbiosis.</title>
        <authorList>
            <person name="Dmytrenko O."/>
            <person name="Russell S.L."/>
            <person name="Loo W.T."/>
            <person name="Fontanez K.M."/>
            <person name="Liao L."/>
            <person name="Roeselers G."/>
            <person name="Sharma R."/>
            <person name="Stewart F.J."/>
            <person name="Newton I.L."/>
            <person name="Woyke T."/>
            <person name="Wu D."/>
            <person name="Lang J.M."/>
            <person name="Eisen J.A."/>
            <person name="Cavanaugh C.M."/>
        </authorList>
    </citation>
    <scope>NUCLEOTIDE SEQUENCE [LARGE SCALE GENOMIC DNA]</scope>
    <source>
        <strain evidence="7 8">WH</strain>
    </source>
</reference>
<dbReference type="eggNOG" id="COG0204">
    <property type="taxonomic scope" value="Bacteria"/>
</dbReference>
<dbReference type="InterPro" id="IPR002123">
    <property type="entry name" value="Plipid/glycerol_acylTrfase"/>
</dbReference>
<dbReference type="EC" id="2.3.1.51" evidence="7"/>
<keyword evidence="4" id="KW-0443">Lipid metabolism</keyword>
<proteinExistence type="predicted"/>
<gene>
    <name evidence="7" type="primary">plsC</name>
    <name evidence="7" type="ORF">JV46_23260</name>
</gene>
<evidence type="ECO:0000313" key="8">
    <source>
        <dbReference type="Proteomes" id="UP000030856"/>
    </source>
</evidence>
<organism evidence="7 8">
    <name type="scientific">Solemya velum gill symbiont</name>
    <dbReference type="NCBI Taxonomy" id="2340"/>
    <lineage>
        <taxon>Bacteria</taxon>
        <taxon>Pseudomonadati</taxon>
        <taxon>Pseudomonadota</taxon>
        <taxon>Gammaproteobacteria</taxon>
        <taxon>sulfur-oxidizing symbionts</taxon>
    </lineage>
</organism>
<keyword evidence="5 7" id="KW-0012">Acyltransferase</keyword>